<name>A0ABU5VNT5_9BACT</name>
<evidence type="ECO:0000256" key="1">
    <source>
        <dbReference type="SAM" id="Coils"/>
    </source>
</evidence>
<evidence type="ECO:0000313" key="2">
    <source>
        <dbReference type="EMBL" id="MEA9354694.1"/>
    </source>
</evidence>
<evidence type="ECO:0000313" key="3">
    <source>
        <dbReference type="Proteomes" id="UP001302274"/>
    </source>
</evidence>
<comment type="caution">
    <text evidence="2">The sequence shown here is derived from an EMBL/GenBank/DDBJ whole genome shotgun (WGS) entry which is preliminary data.</text>
</comment>
<feature type="coiled-coil region" evidence="1">
    <location>
        <begin position="94"/>
        <end position="121"/>
    </location>
</feature>
<accession>A0ABU5VNT5</accession>
<dbReference type="RefSeq" id="WP_323574165.1">
    <property type="nucleotide sequence ID" value="NZ_JAYGJQ010000001.1"/>
</dbReference>
<keyword evidence="3" id="KW-1185">Reference proteome</keyword>
<keyword evidence="1" id="KW-0175">Coiled coil</keyword>
<organism evidence="2 3">
    <name type="scientific">Bacteriovorax antarcticus</name>
    <dbReference type="NCBI Taxonomy" id="3088717"/>
    <lineage>
        <taxon>Bacteria</taxon>
        <taxon>Pseudomonadati</taxon>
        <taxon>Bdellovibrionota</taxon>
        <taxon>Bacteriovoracia</taxon>
        <taxon>Bacteriovoracales</taxon>
        <taxon>Bacteriovoracaceae</taxon>
        <taxon>Bacteriovorax</taxon>
    </lineage>
</organism>
<reference evidence="2 3" key="1">
    <citation type="submission" date="2023-11" db="EMBL/GenBank/DDBJ databases">
        <title>A Novel Polar Bacteriovorax (B. antarcticus) Isolated from the Biocrust in Antarctica.</title>
        <authorList>
            <person name="Mun W."/>
            <person name="Choi S.Y."/>
            <person name="Mitchell R.J."/>
        </authorList>
    </citation>
    <scope>NUCLEOTIDE SEQUENCE [LARGE SCALE GENOMIC DNA]</scope>
    <source>
        <strain evidence="2 3">PP10</strain>
    </source>
</reference>
<dbReference type="EMBL" id="JAYGJQ010000001">
    <property type="protein sequence ID" value="MEA9354694.1"/>
    <property type="molecule type" value="Genomic_DNA"/>
</dbReference>
<gene>
    <name evidence="2" type="ORF">SHI21_00660</name>
</gene>
<dbReference type="Proteomes" id="UP001302274">
    <property type="component" value="Unassembled WGS sequence"/>
</dbReference>
<protein>
    <submittedName>
        <fullName evidence="2">Uncharacterized protein</fullName>
    </submittedName>
</protein>
<sequence length="133" mass="15138">MLNEIMISIQGHLAMLELALASSKKITAFASLENLDAVVAETDNRERLVNIIGKLQSTIENQINQLNAAALQDDDIMILKAWFHDLSVWSDRMIEADKETVEILSQQKENTTKEIAHLFKNKELFKGYNHTKK</sequence>
<proteinExistence type="predicted"/>